<dbReference type="Pfam" id="PF02170">
    <property type="entry name" value="PAZ"/>
    <property type="match status" value="1"/>
</dbReference>
<dbReference type="SMART" id="SM00950">
    <property type="entry name" value="Piwi"/>
    <property type="match status" value="1"/>
</dbReference>
<dbReference type="InterPro" id="IPR032675">
    <property type="entry name" value="LRR_dom_sf"/>
</dbReference>
<dbReference type="PROSITE" id="PS50821">
    <property type="entry name" value="PAZ"/>
    <property type="match status" value="1"/>
</dbReference>
<dbReference type="InterPro" id="IPR036085">
    <property type="entry name" value="PAZ_dom_sf"/>
</dbReference>
<dbReference type="InterPro" id="IPR003165">
    <property type="entry name" value="Piwi"/>
</dbReference>
<dbReference type="Gene3D" id="3.80.10.10">
    <property type="entry name" value="Ribonuclease Inhibitor"/>
    <property type="match status" value="1"/>
</dbReference>
<name>A0A815ZXP6_9BILA</name>
<feature type="region of interest" description="Disordered" evidence="1">
    <location>
        <begin position="1"/>
        <end position="83"/>
    </location>
</feature>
<feature type="compositionally biased region" description="Polar residues" evidence="1">
    <location>
        <begin position="20"/>
        <end position="32"/>
    </location>
</feature>
<dbReference type="Gene3D" id="3.30.420.10">
    <property type="entry name" value="Ribonuclease H-like superfamily/Ribonuclease H"/>
    <property type="match status" value="1"/>
</dbReference>
<dbReference type="SMART" id="SM01163">
    <property type="entry name" value="DUF1785"/>
    <property type="match status" value="1"/>
</dbReference>
<evidence type="ECO:0000259" key="3">
    <source>
        <dbReference type="PROSITE" id="PS50821"/>
    </source>
</evidence>
<dbReference type="PROSITE" id="PS50181">
    <property type="entry name" value="FBOX"/>
    <property type="match status" value="1"/>
</dbReference>
<dbReference type="GO" id="GO:0003723">
    <property type="term" value="F:RNA binding"/>
    <property type="evidence" value="ECO:0007669"/>
    <property type="project" value="InterPro"/>
</dbReference>
<dbReference type="CDD" id="cd02846">
    <property type="entry name" value="PAZ_argonaute_like"/>
    <property type="match status" value="1"/>
</dbReference>
<feature type="domain" description="Piwi" evidence="4">
    <location>
        <begin position="677"/>
        <end position="897"/>
    </location>
</feature>
<dbReference type="OrthoDB" id="10042269at2759"/>
<dbReference type="Proteomes" id="UP000663834">
    <property type="component" value="Unassembled WGS sequence"/>
</dbReference>
<dbReference type="Gene3D" id="3.40.50.2300">
    <property type="match status" value="1"/>
</dbReference>
<proteinExistence type="predicted"/>
<dbReference type="SUPFAM" id="SSF101690">
    <property type="entry name" value="PAZ domain"/>
    <property type="match status" value="1"/>
</dbReference>
<gene>
    <name evidence="5" type="ORF">KQP761_LOCUS21177</name>
</gene>
<dbReference type="InterPro" id="IPR032474">
    <property type="entry name" value="Argonaute_N"/>
</dbReference>
<comment type="caution">
    <text evidence="5">The sequence shown here is derived from an EMBL/GenBank/DDBJ whole genome shotgun (WGS) entry which is preliminary data.</text>
</comment>
<dbReference type="EMBL" id="CAJNOW010010944">
    <property type="protein sequence ID" value="CAF1590871.1"/>
    <property type="molecule type" value="Genomic_DNA"/>
</dbReference>
<feature type="domain" description="PAZ" evidence="3">
    <location>
        <begin position="370"/>
        <end position="469"/>
    </location>
</feature>
<dbReference type="Gene3D" id="2.170.260.10">
    <property type="entry name" value="paz domain"/>
    <property type="match status" value="1"/>
</dbReference>
<evidence type="ECO:0000313" key="6">
    <source>
        <dbReference type="Proteomes" id="UP000663834"/>
    </source>
</evidence>
<dbReference type="SUPFAM" id="SSF52047">
    <property type="entry name" value="RNI-like"/>
    <property type="match status" value="1"/>
</dbReference>
<dbReference type="InterPro" id="IPR001810">
    <property type="entry name" value="F-box_dom"/>
</dbReference>
<organism evidence="5 6">
    <name type="scientific">Rotaria magnacalcarata</name>
    <dbReference type="NCBI Taxonomy" id="392030"/>
    <lineage>
        <taxon>Eukaryota</taxon>
        <taxon>Metazoa</taxon>
        <taxon>Spiralia</taxon>
        <taxon>Gnathifera</taxon>
        <taxon>Rotifera</taxon>
        <taxon>Eurotatoria</taxon>
        <taxon>Bdelloidea</taxon>
        <taxon>Philodinida</taxon>
        <taxon>Philodinidae</taxon>
        <taxon>Rotaria</taxon>
    </lineage>
</organism>
<dbReference type="PANTHER" id="PTHR22891">
    <property type="entry name" value="EUKARYOTIC TRANSLATION INITIATION FACTOR 2C"/>
    <property type="match status" value="1"/>
</dbReference>
<protein>
    <submittedName>
        <fullName evidence="5">Uncharacterized protein</fullName>
    </submittedName>
</protein>
<dbReference type="PROSITE" id="PS50822">
    <property type="entry name" value="PIWI"/>
    <property type="match status" value="1"/>
</dbReference>
<evidence type="ECO:0000256" key="1">
    <source>
        <dbReference type="SAM" id="MobiDB-lite"/>
    </source>
</evidence>
<evidence type="ECO:0000259" key="2">
    <source>
        <dbReference type="PROSITE" id="PS50181"/>
    </source>
</evidence>
<dbReference type="Pfam" id="PF02171">
    <property type="entry name" value="Piwi"/>
    <property type="match status" value="1"/>
</dbReference>
<dbReference type="Pfam" id="PF16486">
    <property type="entry name" value="ArgoN"/>
    <property type="match status" value="1"/>
</dbReference>
<dbReference type="SUPFAM" id="SSF53098">
    <property type="entry name" value="Ribonuclease H-like"/>
    <property type="match status" value="1"/>
</dbReference>
<accession>A0A815ZXP6</accession>
<sequence length="1556" mass="179419">MTSQLGRGRGRIPKNAVYKDSSSFPMPTTSGDFSLPSLSSSKYDLQSESGYSSTSTSSQPSPPTGPAVPTARGRGDRFKRNVAPADPHWTVSDLTAAQFKSNKRPVKPDELGIIGQQIQVIANYFPIRQYPNRGLVYQYHIQIRDWKNLEIHRDRRRLVYNLWLKQYCKKYTKLDRHKIVFDNLSTILTFNQSLLDINENSPTQEIQAPNRSNRQATHKVTVWRAGEPIDLALIQNLDEIIHTENRSNDTLQDLVPIKQILSIALHENCSSHATAIYDRSFFAATTAEQHGEWDLGLGKALWRGFYSCLVFSKGAHQLLMNLDINHGVFMKKQPFLEFLCEVMLHSPCGKRRYAGRQRNVQKVNGDDVLEFLDVSNPTYHIEMNFLLKHCKNLRVRSQDASKPIVYTISKLGKSASTQEFVWKSNKNRMITVESYYKEHYGVVLQYPSLPTLEMRKESYLPMELVDVEPARVKKITDEQRALMCKHSSVSPQVYIKSIKEIRNNPEKQCFEEDPFVAAWNMNVSTDMLTLPARVLPMPEIVYTDQYHVTSGSVRDVGTWQMKSTRFHTPANFPAVWGMINLSSIDQNACEDFYNELSNIAGERGMQCCPPVIYEEYDSRNRRTDEIIGVLDLFLKRNSGCNFFLVILSANSKLKSKLYGSRNCDVIERFFSHGHRVMYVGADLSHAPPSARSQPSVVAVVASADDVPSRYFKEVYQQHRPESARNESREYIVDMKAIMKSLIQQYERHRTYPPNAIVIYRDGISESEFDTVFEKELTAIREACVELSPVYRPYLTYIVVNKRHHTRFFPVNSEKNVQAGTVVDSHDITNATTYDFYLNSHHGTLGTSRPTHYHVLYDDNKLRPDEVQMLTYALCYTYARCTRSVSIPAPVKYADLLALRGTYYIGNTDDSDTESISSEPFIAVGEETDINNTITSQRIVLNIFMTNTISKFEQLPNELILDIFAYCRPRDLFISLFNIKQRLNTLIFSQSINIDLGNALPKYLLDVYYKSVLYNAREQIHCLRLSDTYGRLNRFVINDKQLEIAFEIRKYILSRVKYLILWDPILSSLYESLSYVNNLEYLHVTSIGTARHTPNYSQGLLKILFQMKTLKRVYLALHDSIMFNTEIGVNTSIVSFTLNGCYMHHLAPLLRRLPNIQKLNIMCYNRPNLFSINQDNFDYSLYDGLRDCLPHLTNLILHVTHTPFFEIKALLQQLSKLTKLAFSSLLIEDYAYGPNWEQLISNFLPKLQKFSLFINEAQISPRTQIDISRMIQSFSSTFWLRWPVVIEYYVDALSKKHLMLYTLPSQKDSTRTYLYGVQAETTRETFQDDDLTSTKEGKNSDYKKVYELHFTLQTNTPSNILLPTRIYTNLKSLSFSSELIDSESYDADNILNDLQKMFSTSVLANIKRIYLYNQIYPINFLSKILNLLPNVQSLRIDASLLNLATVLTRITSLTIDFNSSTIKKTTDILRQMSTCLPSIRYLYLEFKDAQDIYIYLIYGLRKLVHLLDIHITIHEPNVRIDPDSFTSWFNDYKSLNGLNSKVQVEFGGEDNRLHISL</sequence>
<feature type="domain" description="F-box" evidence="2">
    <location>
        <begin position="948"/>
        <end position="995"/>
    </location>
</feature>
<reference evidence="5" key="1">
    <citation type="submission" date="2021-02" db="EMBL/GenBank/DDBJ databases">
        <authorList>
            <person name="Nowell W R."/>
        </authorList>
    </citation>
    <scope>NUCLEOTIDE SEQUENCE</scope>
</reference>
<dbReference type="InterPro" id="IPR003100">
    <property type="entry name" value="PAZ_dom"/>
</dbReference>
<dbReference type="InterPro" id="IPR014811">
    <property type="entry name" value="ArgoL1"/>
</dbReference>
<dbReference type="InterPro" id="IPR012337">
    <property type="entry name" value="RNaseH-like_sf"/>
</dbReference>
<dbReference type="InterPro" id="IPR036397">
    <property type="entry name" value="RNaseH_sf"/>
</dbReference>
<feature type="compositionally biased region" description="Low complexity" evidence="1">
    <location>
        <begin position="34"/>
        <end position="59"/>
    </location>
</feature>
<evidence type="ECO:0000259" key="4">
    <source>
        <dbReference type="PROSITE" id="PS50822"/>
    </source>
</evidence>
<evidence type="ECO:0000313" key="5">
    <source>
        <dbReference type="EMBL" id="CAF1590871.1"/>
    </source>
</evidence>
<dbReference type="Pfam" id="PF08699">
    <property type="entry name" value="ArgoL1"/>
    <property type="match status" value="1"/>
</dbReference>